<organism evidence="7 8">
    <name type="scientific">Tessaracoccus flavus</name>
    <dbReference type="NCBI Taxonomy" id="1610493"/>
    <lineage>
        <taxon>Bacteria</taxon>
        <taxon>Bacillati</taxon>
        <taxon>Actinomycetota</taxon>
        <taxon>Actinomycetes</taxon>
        <taxon>Propionibacteriales</taxon>
        <taxon>Propionibacteriaceae</taxon>
        <taxon>Tessaracoccus</taxon>
    </lineage>
</organism>
<dbReference type="PROSITE" id="PS50850">
    <property type="entry name" value="MFS"/>
    <property type="match status" value="1"/>
</dbReference>
<keyword evidence="3" id="KW-0812">Transmembrane</keyword>
<evidence type="ECO:0000256" key="2">
    <source>
        <dbReference type="ARBA" id="ARBA00008432"/>
    </source>
</evidence>
<dbReference type="GO" id="GO:0015112">
    <property type="term" value="F:nitrate transmembrane transporter activity"/>
    <property type="evidence" value="ECO:0007669"/>
    <property type="project" value="InterPro"/>
</dbReference>
<proteinExistence type="inferred from homology"/>
<dbReference type="GO" id="GO:0042128">
    <property type="term" value="P:nitrate assimilation"/>
    <property type="evidence" value="ECO:0007669"/>
    <property type="project" value="UniProtKB-KW"/>
</dbReference>
<evidence type="ECO:0000256" key="3">
    <source>
        <dbReference type="ARBA" id="ARBA00022692"/>
    </source>
</evidence>
<sequence>MAKLIEVAPVHDTGKGAGRVATMSTIAFTLMFAVWLMFGILGVPIQQELGLTDVELSWISALAVLNGSMWRLPAGILADRIGGRRVTLFLVFSTAVAAYFVSRADSYASLLILAFLVGFAGNLFSVGTTWNAAWFSRDRQGLALGVFGAGNVGASVTKFIGPPLIAGTAGATYAFGVEGGWRLVPVIYAALLIVVGVATWLIVPRQDRAPGSAKPIREMLVPLKHVRVWRFSLYYVAVFGAYVALSAWLPKYYVDNFDVGLGTAGLLTATFIFPASLLRPVGGALADRYGARRVMYWTFGLMLATSGILMMPNGYIVITHADGSETQHLAYQLSVWAFAALVFLLGCAMGLGKAAVFKHIPEYFPDNVGSVGGLVGTLGGLGGFILPPLFAYTKVWSGFPTSTFFVIFLLTVVCAVWMHLTIVKMLHDNSPELAGTIELPLEEARA</sequence>
<reference evidence="7 8" key="1">
    <citation type="journal article" date="2016" name="Int. J. Syst. Evol. Microbiol.">
        <title>Tessaracoccus flavus sp. nov., isolated from the drainage system of a lindane-producing factory.</title>
        <authorList>
            <person name="Kumari R."/>
            <person name="Singh P."/>
            <person name="Schumann P."/>
            <person name="Lal R."/>
        </authorList>
    </citation>
    <scope>NUCLEOTIDE SEQUENCE [LARGE SCALE GENOMIC DNA]</scope>
    <source>
        <strain evidence="7 8">RP1T</strain>
    </source>
</reference>
<evidence type="ECO:0000256" key="4">
    <source>
        <dbReference type="ARBA" id="ARBA00022989"/>
    </source>
</evidence>
<dbReference type="RefSeq" id="WP_077340142.1">
    <property type="nucleotide sequence ID" value="NZ_CP019605.1"/>
</dbReference>
<keyword evidence="8" id="KW-1185">Reference proteome</keyword>
<dbReference type="KEGG" id="tfl:RPIT_02150"/>
<protein>
    <submittedName>
        <fullName evidence="7">Nitrate transporter permease</fullName>
    </submittedName>
</protein>
<dbReference type="OrthoDB" id="9771451at2"/>
<dbReference type="PANTHER" id="PTHR23515">
    <property type="entry name" value="HIGH-AFFINITY NITRATE TRANSPORTER 2.3"/>
    <property type="match status" value="1"/>
</dbReference>
<keyword evidence="4" id="KW-1133">Transmembrane helix</keyword>
<keyword evidence="5" id="KW-0534">Nitrate assimilation</keyword>
<comment type="subcellular location">
    <subcellularLocation>
        <location evidence="1">Cell membrane</location>
        <topology evidence="1">Multi-pass membrane protein</topology>
    </subcellularLocation>
</comment>
<gene>
    <name evidence="7" type="ORF">RPIT_02150</name>
</gene>
<name>A0A1Q2CCD7_9ACTN</name>
<comment type="similarity">
    <text evidence="2">Belongs to the major facilitator superfamily. Nitrate/nitrite porter (TC 2.A.1.8) family.</text>
</comment>
<dbReference type="GO" id="GO:0005886">
    <property type="term" value="C:plasma membrane"/>
    <property type="evidence" value="ECO:0007669"/>
    <property type="project" value="UniProtKB-SubCell"/>
</dbReference>
<dbReference type="Proteomes" id="UP000188324">
    <property type="component" value="Chromosome"/>
</dbReference>
<dbReference type="AlphaFoldDB" id="A0A1Q2CCD7"/>
<dbReference type="Pfam" id="PF07690">
    <property type="entry name" value="MFS_1"/>
    <property type="match status" value="1"/>
</dbReference>
<dbReference type="InterPro" id="IPR011701">
    <property type="entry name" value="MFS"/>
</dbReference>
<accession>A0A1Q2CCD7</accession>
<evidence type="ECO:0000256" key="5">
    <source>
        <dbReference type="ARBA" id="ARBA00023063"/>
    </source>
</evidence>
<keyword evidence="6" id="KW-0472">Membrane</keyword>
<evidence type="ECO:0000256" key="1">
    <source>
        <dbReference type="ARBA" id="ARBA00004651"/>
    </source>
</evidence>
<evidence type="ECO:0000313" key="8">
    <source>
        <dbReference type="Proteomes" id="UP000188324"/>
    </source>
</evidence>
<evidence type="ECO:0000256" key="6">
    <source>
        <dbReference type="ARBA" id="ARBA00023136"/>
    </source>
</evidence>
<dbReference type="STRING" id="1610493.RPIT_02150"/>
<dbReference type="InterPro" id="IPR036259">
    <property type="entry name" value="MFS_trans_sf"/>
</dbReference>
<dbReference type="InterPro" id="IPR020846">
    <property type="entry name" value="MFS_dom"/>
</dbReference>
<dbReference type="Gene3D" id="1.20.1250.20">
    <property type="entry name" value="MFS general substrate transporter like domains"/>
    <property type="match status" value="2"/>
</dbReference>
<dbReference type="EMBL" id="CP019605">
    <property type="protein sequence ID" value="AQP43761.1"/>
    <property type="molecule type" value="Genomic_DNA"/>
</dbReference>
<dbReference type="SUPFAM" id="SSF103473">
    <property type="entry name" value="MFS general substrate transporter"/>
    <property type="match status" value="1"/>
</dbReference>
<evidence type="ECO:0000313" key="7">
    <source>
        <dbReference type="EMBL" id="AQP43761.1"/>
    </source>
</evidence>
<dbReference type="InterPro" id="IPR044772">
    <property type="entry name" value="NO3_transporter"/>
</dbReference>